<proteinExistence type="inferred from homology"/>
<evidence type="ECO:0000256" key="4">
    <source>
        <dbReference type="ARBA" id="ARBA00022475"/>
    </source>
</evidence>
<comment type="caution">
    <text evidence="10">The sequence shown here is derived from an EMBL/GenBank/DDBJ whole genome shotgun (WGS) entry which is preliminary data.</text>
</comment>
<feature type="transmembrane region" description="Helical" evidence="8">
    <location>
        <begin position="58"/>
        <end position="80"/>
    </location>
</feature>
<dbReference type="SUPFAM" id="SSF161098">
    <property type="entry name" value="MetI-like"/>
    <property type="match status" value="1"/>
</dbReference>
<dbReference type="PANTHER" id="PTHR43848:SF2">
    <property type="entry name" value="PUTRESCINE TRANSPORT SYSTEM PERMEASE PROTEIN POTI"/>
    <property type="match status" value="1"/>
</dbReference>
<dbReference type="EMBL" id="PXYL01000006">
    <property type="protein sequence ID" value="PSJ60249.1"/>
    <property type="molecule type" value="Genomic_DNA"/>
</dbReference>
<protein>
    <submittedName>
        <fullName evidence="10">ABC transporter permease</fullName>
    </submittedName>
</protein>
<keyword evidence="6 8" id="KW-1133">Transmembrane helix</keyword>
<evidence type="ECO:0000256" key="8">
    <source>
        <dbReference type="RuleBase" id="RU363032"/>
    </source>
</evidence>
<gene>
    <name evidence="10" type="ORF">C7I85_13850</name>
</gene>
<dbReference type="InterPro" id="IPR000515">
    <property type="entry name" value="MetI-like"/>
</dbReference>
<evidence type="ECO:0000313" key="10">
    <source>
        <dbReference type="EMBL" id="PSJ60249.1"/>
    </source>
</evidence>
<evidence type="ECO:0000259" key="9">
    <source>
        <dbReference type="PROSITE" id="PS50928"/>
    </source>
</evidence>
<sequence length="277" mass="29805">MRIYAWLVYFFLYMPIAVIVAFSFNSGRYAADFQGFSFAWYGRALANPFVTKALVNSLIVASVTAVLSVILGTTAALALERLRGKLRAVFDSLIYVAIMVPGVVIGIATLVALASVFDAVNSLMASLWPAAWGSAPRAGLGYGSIIAAHTLYTLSLVILVVRSRLVGMDHSLVEASADLYSTPFNTFRTITLPQLLPAIAAGFLLSFTFSFDDFIIAFFVAGPNTTLPIFVFSSIRRGVTPEINAIGTMILGVSLILLFTVQVLLRDKRQGNAAEAA</sequence>
<keyword evidence="5 8" id="KW-0812">Transmembrane</keyword>
<evidence type="ECO:0000256" key="3">
    <source>
        <dbReference type="ARBA" id="ARBA00022448"/>
    </source>
</evidence>
<dbReference type="InterPro" id="IPR035906">
    <property type="entry name" value="MetI-like_sf"/>
</dbReference>
<keyword evidence="7 8" id="KW-0472">Membrane</keyword>
<dbReference type="Proteomes" id="UP000240653">
    <property type="component" value="Unassembled WGS sequence"/>
</dbReference>
<dbReference type="GO" id="GO:0005886">
    <property type="term" value="C:plasma membrane"/>
    <property type="evidence" value="ECO:0007669"/>
    <property type="project" value="UniProtKB-SubCell"/>
</dbReference>
<evidence type="ECO:0000256" key="1">
    <source>
        <dbReference type="ARBA" id="ARBA00004651"/>
    </source>
</evidence>
<evidence type="ECO:0000256" key="6">
    <source>
        <dbReference type="ARBA" id="ARBA00022989"/>
    </source>
</evidence>
<feature type="transmembrane region" description="Helical" evidence="8">
    <location>
        <begin position="243"/>
        <end position="265"/>
    </location>
</feature>
<comment type="subcellular location">
    <subcellularLocation>
        <location evidence="1 8">Cell membrane</location>
        <topology evidence="1 8">Multi-pass membrane protein</topology>
    </subcellularLocation>
</comment>
<dbReference type="AlphaFoldDB" id="A0A2P7SCN8"/>
<keyword evidence="4" id="KW-1003">Cell membrane</keyword>
<dbReference type="PANTHER" id="PTHR43848">
    <property type="entry name" value="PUTRESCINE TRANSPORT SYSTEM PERMEASE PROTEIN POTI"/>
    <property type="match status" value="1"/>
</dbReference>
<dbReference type="InterPro" id="IPR051789">
    <property type="entry name" value="Bact_Polyamine_Transport"/>
</dbReference>
<feature type="transmembrane region" description="Helical" evidence="8">
    <location>
        <begin position="7"/>
        <end position="24"/>
    </location>
</feature>
<evidence type="ECO:0000313" key="11">
    <source>
        <dbReference type="Proteomes" id="UP000240653"/>
    </source>
</evidence>
<organism evidence="10 11">
    <name type="scientific">Pseudaminobacter soli</name>
    <name type="common">ex Li et al. 2025</name>
    <dbReference type="NCBI Taxonomy" id="1295366"/>
    <lineage>
        <taxon>Bacteria</taxon>
        <taxon>Pseudomonadati</taxon>
        <taxon>Pseudomonadota</taxon>
        <taxon>Alphaproteobacteria</taxon>
        <taxon>Hyphomicrobiales</taxon>
        <taxon>Phyllobacteriaceae</taxon>
        <taxon>Pseudaminobacter</taxon>
    </lineage>
</organism>
<accession>A0A2P7SCN8</accession>
<dbReference type="Gene3D" id="1.10.3720.10">
    <property type="entry name" value="MetI-like"/>
    <property type="match status" value="1"/>
</dbReference>
<feature type="transmembrane region" description="Helical" evidence="8">
    <location>
        <begin position="92"/>
        <end position="120"/>
    </location>
</feature>
<name>A0A2P7SCN8_9HYPH</name>
<evidence type="ECO:0000256" key="5">
    <source>
        <dbReference type="ARBA" id="ARBA00022692"/>
    </source>
</evidence>
<keyword evidence="11" id="KW-1185">Reference proteome</keyword>
<reference evidence="10 11" key="1">
    <citation type="submission" date="2018-03" db="EMBL/GenBank/DDBJ databases">
        <title>The draft genome of Mesorhizobium soli JCM 19897.</title>
        <authorList>
            <person name="Li L."/>
            <person name="Liu L."/>
            <person name="Liang L."/>
            <person name="Wang T."/>
            <person name="Zhang X."/>
        </authorList>
    </citation>
    <scope>NUCLEOTIDE SEQUENCE [LARGE SCALE GENOMIC DNA]</scope>
    <source>
        <strain evidence="10 11">JCM 19897</strain>
    </source>
</reference>
<feature type="transmembrane region" description="Helical" evidence="8">
    <location>
        <begin position="195"/>
        <end position="223"/>
    </location>
</feature>
<dbReference type="Pfam" id="PF00528">
    <property type="entry name" value="BPD_transp_1"/>
    <property type="match status" value="1"/>
</dbReference>
<keyword evidence="3 8" id="KW-0813">Transport</keyword>
<dbReference type="RefSeq" id="WP_106724582.1">
    <property type="nucleotide sequence ID" value="NZ_PXYL01000006.1"/>
</dbReference>
<evidence type="ECO:0000256" key="7">
    <source>
        <dbReference type="ARBA" id="ARBA00023136"/>
    </source>
</evidence>
<feature type="transmembrane region" description="Helical" evidence="8">
    <location>
        <begin position="140"/>
        <end position="161"/>
    </location>
</feature>
<dbReference type="CDD" id="cd06261">
    <property type="entry name" value="TM_PBP2"/>
    <property type="match status" value="1"/>
</dbReference>
<dbReference type="GO" id="GO:0055085">
    <property type="term" value="P:transmembrane transport"/>
    <property type="evidence" value="ECO:0007669"/>
    <property type="project" value="InterPro"/>
</dbReference>
<dbReference type="PROSITE" id="PS50928">
    <property type="entry name" value="ABC_TM1"/>
    <property type="match status" value="1"/>
</dbReference>
<dbReference type="OrthoDB" id="9808399at2"/>
<evidence type="ECO:0000256" key="2">
    <source>
        <dbReference type="ARBA" id="ARBA00007069"/>
    </source>
</evidence>
<comment type="similarity">
    <text evidence="2">Belongs to the binding-protein-dependent transport system permease family. CysTW subfamily.</text>
</comment>
<feature type="domain" description="ABC transmembrane type-1" evidence="9">
    <location>
        <begin position="54"/>
        <end position="261"/>
    </location>
</feature>